<dbReference type="EMBL" id="DWVZ01000150">
    <property type="protein sequence ID" value="HJC64191.1"/>
    <property type="molecule type" value="Genomic_DNA"/>
</dbReference>
<organism evidence="1 2">
    <name type="scientific">Candidatus Blautia merdavium</name>
    <dbReference type="NCBI Taxonomy" id="2838494"/>
    <lineage>
        <taxon>Bacteria</taxon>
        <taxon>Bacillati</taxon>
        <taxon>Bacillota</taxon>
        <taxon>Clostridia</taxon>
        <taxon>Lachnospirales</taxon>
        <taxon>Lachnospiraceae</taxon>
        <taxon>Blautia</taxon>
    </lineage>
</organism>
<gene>
    <name evidence="1" type="ORF">H9753_11325</name>
</gene>
<comment type="caution">
    <text evidence="1">The sequence shown here is derived from an EMBL/GenBank/DDBJ whole genome shotgun (WGS) entry which is preliminary data.</text>
</comment>
<evidence type="ECO:0000313" key="2">
    <source>
        <dbReference type="Proteomes" id="UP000823886"/>
    </source>
</evidence>
<reference evidence="1" key="2">
    <citation type="submission" date="2021-04" db="EMBL/GenBank/DDBJ databases">
        <authorList>
            <person name="Gilroy R."/>
        </authorList>
    </citation>
    <scope>NUCLEOTIDE SEQUENCE</scope>
    <source>
        <strain evidence="1">ChiBcec2-3848</strain>
    </source>
</reference>
<reference evidence="1" key="1">
    <citation type="journal article" date="2021" name="PeerJ">
        <title>Extensive microbial diversity within the chicken gut microbiome revealed by metagenomics and culture.</title>
        <authorList>
            <person name="Gilroy R."/>
            <person name="Ravi A."/>
            <person name="Getino M."/>
            <person name="Pursley I."/>
            <person name="Horton D.L."/>
            <person name="Alikhan N.F."/>
            <person name="Baker D."/>
            <person name="Gharbi K."/>
            <person name="Hall N."/>
            <person name="Watson M."/>
            <person name="Adriaenssens E.M."/>
            <person name="Foster-Nyarko E."/>
            <person name="Jarju S."/>
            <person name="Secka A."/>
            <person name="Antonio M."/>
            <person name="Oren A."/>
            <person name="Chaudhuri R.R."/>
            <person name="La Ragione R."/>
            <person name="Hildebrand F."/>
            <person name="Pallen M.J."/>
        </authorList>
    </citation>
    <scope>NUCLEOTIDE SEQUENCE</scope>
    <source>
        <strain evidence="1">ChiBcec2-3848</strain>
    </source>
</reference>
<proteinExistence type="predicted"/>
<dbReference type="AlphaFoldDB" id="A0A9D2PR77"/>
<evidence type="ECO:0008006" key="3">
    <source>
        <dbReference type="Google" id="ProtNLM"/>
    </source>
</evidence>
<evidence type="ECO:0000313" key="1">
    <source>
        <dbReference type="EMBL" id="HJC64191.1"/>
    </source>
</evidence>
<sequence length="95" mass="10619">MSENPTNPSWTEHPSLEGIDTGKLALLNSLAQQGKGKSPQELLPFLMSAASQNKSRGMKFSPKEMDTILQVLKIGKSPEEIQRMEQLIQMMKLLH</sequence>
<accession>A0A9D2PR77</accession>
<protein>
    <recommendedName>
        <fullName evidence="3">GAT domain-containing protein</fullName>
    </recommendedName>
</protein>
<dbReference type="Proteomes" id="UP000823886">
    <property type="component" value="Unassembled WGS sequence"/>
</dbReference>
<name>A0A9D2PR77_9FIRM</name>